<dbReference type="Pfam" id="PF11338">
    <property type="entry name" value="DUF3140"/>
    <property type="match status" value="1"/>
</dbReference>
<evidence type="ECO:0008006" key="4">
    <source>
        <dbReference type="Google" id="ProtNLM"/>
    </source>
</evidence>
<gene>
    <name evidence="2" type="ORF">WHR41_07158</name>
</gene>
<comment type="caution">
    <text evidence="2">The sequence shown here is derived from an EMBL/GenBank/DDBJ whole genome shotgun (WGS) entry which is preliminary data.</text>
</comment>
<organism evidence="2 3">
    <name type="scientific">Cladosporium halotolerans</name>
    <dbReference type="NCBI Taxonomy" id="1052096"/>
    <lineage>
        <taxon>Eukaryota</taxon>
        <taxon>Fungi</taxon>
        <taxon>Dikarya</taxon>
        <taxon>Ascomycota</taxon>
        <taxon>Pezizomycotina</taxon>
        <taxon>Dothideomycetes</taxon>
        <taxon>Dothideomycetidae</taxon>
        <taxon>Cladosporiales</taxon>
        <taxon>Cladosporiaceae</taxon>
        <taxon>Cladosporium</taxon>
    </lineage>
</organism>
<dbReference type="PANTHER" id="PTHR40630">
    <property type="entry name" value="POSSIBLE DNA-BINDING PROTEIN"/>
    <property type="match status" value="1"/>
</dbReference>
<feature type="compositionally biased region" description="Basic and acidic residues" evidence="1">
    <location>
        <begin position="89"/>
        <end position="103"/>
    </location>
</feature>
<evidence type="ECO:0000256" key="1">
    <source>
        <dbReference type="SAM" id="MobiDB-lite"/>
    </source>
</evidence>
<dbReference type="InterPro" id="IPR021487">
    <property type="entry name" value="DUF3140"/>
</dbReference>
<feature type="region of interest" description="Disordered" evidence="1">
    <location>
        <begin position="27"/>
        <end position="75"/>
    </location>
</feature>
<evidence type="ECO:0000313" key="2">
    <source>
        <dbReference type="EMBL" id="KAL1583861.1"/>
    </source>
</evidence>
<evidence type="ECO:0000313" key="3">
    <source>
        <dbReference type="Proteomes" id="UP000803884"/>
    </source>
</evidence>
<feature type="region of interest" description="Disordered" evidence="1">
    <location>
        <begin position="88"/>
        <end position="117"/>
    </location>
</feature>
<keyword evidence="3" id="KW-1185">Reference proteome</keyword>
<dbReference type="AlphaFoldDB" id="A0AB34KIK2"/>
<reference evidence="2 3" key="1">
    <citation type="journal article" date="2020" name="Microbiol. Resour. Announc.">
        <title>Draft Genome Sequence of a Cladosporium Species Isolated from the Mesophotic Ascidian Didemnum maculosum.</title>
        <authorList>
            <person name="Gioti A."/>
            <person name="Siaperas R."/>
            <person name="Nikolaivits E."/>
            <person name="Le Goff G."/>
            <person name="Ouazzani J."/>
            <person name="Kotoulas G."/>
            <person name="Topakas E."/>
        </authorList>
    </citation>
    <scope>NUCLEOTIDE SEQUENCE [LARGE SCALE GENOMIC DNA]</scope>
    <source>
        <strain evidence="2 3">TM138-S3</strain>
    </source>
</reference>
<feature type="compositionally biased region" description="Basic and acidic residues" evidence="1">
    <location>
        <begin position="38"/>
        <end position="68"/>
    </location>
</feature>
<dbReference type="RefSeq" id="XP_069226967.1">
    <property type="nucleotide sequence ID" value="XM_069375763.1"/>
</dbReference>
<proteinExistence type="predicted"/>
<sequence length="117" mass="13246">MVKDTATVIEEFNSIVNMTASELRSWLQEESSESAGWSKDDGGGETVGHDSGRKIVDILERNPKKDPDSYEEEDIQHMRKVVSYCKRHLAQEGKAKQDPESRSARSLKNWGHDPQKS</sequence>
<dbReference type="GeneID" id="96008601"/>
<accession>A0AB34KIK2</accession>
<dbReference type="PANTHER" id="PTHR40630:SF1">
    <property type="entry name" value="DNA-BINDING PROTEIN"/>
    <property type="match status" value="1"/>
</dbReference>
<dbReference type="Proteomes" id="UP000803884">
    <property type="component" value="Unassembled WGS sequence"/>
</dbReference>
<name>A0AB34KIK2_9PEZI</name>
<protein>
    <recommendedName>
        <fullName evidence="4">DNA-binding protein</fullName>
    </recommendedName>
</protein>
<dbReference type="EMBL" id="JAAQHG020000031">
    <property type="protein sequence ID" value="KAL1583861.1"/>
    <property type="molecule type" value="Genomic_DNA"/>
</dbReference>